<proteinExistence type="predicted"/>
<dbReference type="Proteomes" id="UP001365781">
    <property type="component" value="Unassembled WGS sequence"/>
</dbReference>
<feature type="domain" description="Orc1-like AAA ATPase" evidence="4">
    <location>
        <begin position="10"/>
        <end position="164"/>
    </location>
</feature>
<dbReference type="EMBL" id="JBBAYM010000015">
    <property type="protein sequence ID" value="MEI5612023.1"/>
    <property type="molecule type" value="Genomic_DNA"/>
</dbReference>
<evidence type="ECO:0000259" key="4">
    <source>
        <dbReference type="Pfam" id="PF13191"/>
    </source>
</evidence>
<keyword evidence="1" id="KW-0547">Nucleotide-binding</keyword>
<evidence type="ECO:0000313" key="5">
    <source>
        <dbReference type="EMBL" id="MEI5612023.1"/>
    </source>
</evidence>
<dbReference type="PANTHER" id="PTHR16305:SF35">
    <property type="entry name" value="TRANSCRIPTIONAL ACTIVATOR DOMAIN"/>
    <property type="match status" value="1"/>
</dbReference>
<reference evidence="5 6" key="1">
    <citation type="submission" date="2024-03" db="EMBL/GenBank/DDBJ databases">
        <title>First Report of Pectobacterium brasiliscabiei causing potato scab in china.</title>
        <authorList>
            <person name="Handique U."/>
        </authorList>
    </citation>
    <scope>NUCLEOTIDE SEQUENCE [LARGE SCALE GENOMIC DNA]</scope>
    <source>
        <strain evidence="5 6">ZRIMU1503</strain>
    </source>
</reference>
<keyword evidence="2 5" id="KW-0067">ATP-binding</keyword>
<sequence>MARSGSRAGLRGRRHECRALDDLLAGARSGRSGVLVLRGEAGIGKTEPLRFLLDRTDGCRTVRLAGVQSEMELSYAGLHRLCAPLPGGLDRLPGPQRDALGTAFGLRAGTAPDRFLVGPAALSLLADAGGDQPLVCLVVDAQWLDHVSAQTLAFVGRRLLAESVVLVFAVREPGPGEALGGLPELPVTGLAESDSRALLDSVVTGPLDQRVRERIVAESGGNPLALLEPPRRLAVGELAGGFGRPAAGPLPSRIEQGFVDRSGRCPRSPGVCRSPPPPSPSGT</sequence>
<comment type="caution">
    <text evidence="5">The sequence shown here is derived from an EMBL/GenBank/DDBJ whole genome shotgun (WGS) entry which is preliminary data.</text>
</comment>
<protein>
    <submittedName>
        <fullName evidence="5">ATP-binding protein</fullName>
    </submittedName>
</protein>
<evidence type="ECO:0000256" key="3">
    <source>
        <dbReference type="SAM" id="MobiDB-lite"/>
    </source>
</evidence>
<dbReference type="InterPro" id="IPR041664">
    <property type="entry name" value="AAA_16"/>
</dbReference>
<evidence type="ECO:0000256" key="2">
    <source>
        <dbReference type="ARBA" id="ARBA00022840"/>
    </source>
</evidence>
<accession>A0ABU8GFW6</accession>
<keyword evidence="6" id="KW-1185">Reference proteome</keyword>
<dbReference type="Pfam" id="PF13191">
    <property type="entry name" value="AAA_16"/>
    <property type="match status" value="1"/>
</dbReference>
<organism evidence="5 6">
    <name type="scientific">Streptomyces brasiliscabiei</name>
    <dbReference type="NCBI Taxonomy" id="2736302"/>
    <lineage>
        <taxon>Bacteria</taxon>
        <taxon>Bacillati</taxon>
        <taxon>Actinomycetota</taxon>
        <taxon>Actinomycetes</taxon>
        <taxon>Kitasatosporales</taxon>
        <taxon>Streptomycetaceae</taxon>
        <taxon>Streptomyces</taxon>
    </lineage>
</organism>
<evidence type="ECO:0000256" key="1">
    <source>
        <dbReference type="ARBA" id="ARBA00022741"/>
    </source>
</evidence>
<dbReference type="PANTHER" id="PTHR16305">
    <property type="entry name" value="TESTICULAR SOLUBLE ADENYLYL CYCLASE"/>
    <property type="match status" value="1"/>
</dbReference>
<dbReference type="GO" id="GO:0005524">
    <property type="term" value="F:ATP binding"/>
    <property type="evidence" value="ECO:0007669"/>
    <property type="project" value="UniProtKB-KW"/>
</dbReference>
<evidence type="ECO:0000313" key="6">
    <source>
        <dbReference type="Proteomes" id="UP001365781"/>
    </source>
</evidence>
<feature type="compositionally biased region" description="Pro residues" evidence="3">
    <location>
        <begin position="274"/>
        <end position="283"/>
    </location>
</feature>
<dbReference type="RefSeq" id="WP_336540294.1">
    <property type="nucleotide sequence ID" value="NZ_JBBAYL010000007.1"/>
</dbReference>
<feature type="region of interest" description="Disordered" evidence="3">
    <location>
        <begin position="245"/>
        <end position="283"/>
    </location>
</feature>
<name>A0ABU8GFW6_9ACTN</name>
<gene>
    <name evidence="5" type="ORF">WB403_22955</name>
</gene>